<accession>A0A1E5NI99</accession>
<dbReference type="EMBL" id="MDCO01000001">
    <property type="protein sequence ID" value="OEJ15885.1"/>
    <property type="molecule type" value="Genomic_DNA"/>
</dbReference>
<comment type="caution">
    <text evidence="2">The sequence shown here is derived from an EMBL/GenBank/DDBJ whole genome shotgun (WGS) entry which is preliminary data.</text>
</comment>
<evidence type="ECO:0000313" key="3">
    <source>
        <dbReference type="Proteomes" id="UP000095247"/>
    </source>
</evidence>
<dbReference type="Pfam" id="PF14213">
    <property type="entry name" value="DUF4325"/>
    <property type="match status" value="1"/>
</dbReference>
<feature type="domain" description="DUF4325" evidence="1">
    <location>
        <begin position="29"/>
        <end position="88"/>
    </location>
</feature>
<dbReference type="InterPro" id="IPR025474">
    <property type="entry name" value="DUF4325"/>
</dbReference>
<dbReference type="Proteomes" id="UP000095247">
    <property type="component" value="Unassembled WGS sequence"/>
</dbReference>
<gene>
    <name evidence="2" type="ORF">BFL38_10520</name>
</gene>
<sequence length="112" mass="13071">MKLVKKYIVLYKDFSPSPFGRYRTDSDVSGEVFREDCLIPSLNKYDKITINLDKLDGIGPSFWDEAFAGLIIHKNYTLDEINKKIQFECSDDKFLIKYIKSFMEKASNLVKK</sequence>
<name>A0A1E5NI99_9SPIR</name>
<reference evidence="2 3" key="1">
    <citation type="submission" date="2016-08" db="EMBL/GenBank/DDBJ databases">
        <title>Characterization and recognition of Brachyspira hampsonii sp. nov., a novel intestinal spirochete that is pathogenic to pigs.</title>
        <authorList>
            <person name="Mirajkar N."/>
            <person name="La T."/>
            <person name="Phillips N."/>
            <person name="Hampson D."/>
            <person name="Gebhart C."/>
        </authorList>
    </citation>
    <scope>NUCLEOTIDE SEQUENCE [LARGE SCALE GENOMIC DNA]</scope>
    <source>
        <strain evidence="2 3">P280/1</strain>
    </source>
</reference>
<organism evidence="2 3">
    <name type="scientific">Brachyspira hampsonii</name>
    <dbReference type="NCBI Taxonomy" id="1287055"/>
    <lineage>
        <taxon>Bacteria</taxon>
        <taxon>Pseudomonadati</taxon>
        <taxon>Spirochaetota</taxon>
        <taxon>Spirochaetia</taxon>
        <taxon>Brachyspirales</taxon>
        <taxon>Brachyspiraceae</taxon>
        <taxon>Brachyspira</taxon>
    </lineage>
</organism>
<proteinExistence type="predicted"/>
<protein>
    <recommendedName>
        <fullName evidence="1">DUF4325 domain-containing protein</fullName>
    </recommendedName>
</protein>
<evidence type="ECO:0000313" key="2">
    <source>
        <dbReference type="EMBL" id="OEJ15885.1"/>
    </source>
</evidence>
<evidence type="ECO:0000259" key="1">
    <source>
        <dbReference type="Pfam" id="PF14213"/>
    </source>
</evidence>
<dbReference type="RefSeq" id="WP_069725360.1">
    <property type="nucleotide sequence ID" value="NZ_MDCO01000001.1"/>
</dbReference>
<dbReference type="AlphaFoldDB" id="A0A1E5NI99"/>